<dbReference type="CDD" id="cd02869">
    <property type="entry name" value="PseudoU_synth_RluA_like"/>
    <property type="match status" value="1"/>
</dbReference>
<dbReference type="OrthoDB" id="9784108at2"/>
<comment type="similarity">
    <text evidence="1">Belongs to the pseudouridine synthase RluA family.</text>
</comment>
<reference evidence="3 4" key="1">
    <citation type="submission" date="2019-02" db="EMBL/GenBank/DDBJ databases">
        <title>Deep-cultivation of Planctomycetes and their phenomic and genomic characterization uncovers novel biology.</title>
        <authorList>
            <person name="Wiegand S."/>
            <person name="Jogler M."/>
            <person name="Boedeker C."/>
            <person name="Pinto D."/>
            <person name="Vollmers J."/>
            <person name="Rivas-Marin E."/>
            <person name="Kohn T."/>
            <person name="Peeters S.H."/>
            <person name="Heuer A."/>
            <person name="Rast P."/>
            <person name="Oberbeckmann S."/>
            <person name="Bunk B."/>
            <person name="Jeske O."/>
            <person name="Meyerdierks A."/>
            <person name="Storesund J.E."/>
            <person name="Kallscheuer N."/>
            <person name="Luecker S."/>
            <person name="Lage O.M."/>
            <person name="Pohl T."/>
            <person name="Merkel B.J."/>
            <person name="Hornburger P."/>
            <person name="Mueller R.-W."/>
            <person name="Bruemmer F."/>
            <person name="Labrenz M."/>
            <person name="Spormann A.M."/>
            <person name="Op den Camp H."/>
            <person name="Overmann J."/>
            <person name="Amann R."/>
            <person name="Jetten M.S.M."/>
            <person name="Mascher T."/>
            <person name="Medema M.H."/>
            <person name="Devos D.P."/>
            <person name="Kaster A.-K."/>
            <person name="Ovreas L."/>
            <person name="Rohde M."/>
            <person name="Galperin M.Y."/>
            <person name="Jogler C."/>
        </authorList>
    </citation>
    <scope>NUCLEOTIDE SEQUENCE [LARGE SCALE GENOMIC DNA]</scope>
    <source>
        <strain evidence="3 4">Q31a</strain>
    </source>
</reference>
<dbReference type="PANTHER" id="PTHR21600:SF87">
    <property type="entry name" value="RNA PSEUDOURIDYLATE SYNTHASE DOMAIN-CONTAINING PROTEIN 1"/>
    <property type="match status" value="1"/>
</dbReference>
<evidence type="ECO:0000256" key="1">
    <source>
        <dbReference type="ARBA" id="ARBA00010876"/>
    </source>
</evidence>
<keyword evidence="4" id="KW-1185">Reference proteome</keyword>
<dbReference type="KEGG" id="ahel:Q31a_11210"/>
<evidence type="ECO:0000313" key="4">
    <source>
        <dbReference type="Proteomes" id="UP000318017"/>
    </source>
</evidence>
<accession>A0A518G2Q6</accession>
<proteinExistence type="inferred from homology"/>
<dbReference type="EMBL" id="CP036298">
    <property type="protein sequence ID" value="QDV22829.1"/>
    <property type="molecule type" value="Genomic_DNA"/>
</dbReference>
<name>A0A518G2Q6_9BACT</name>
<dbReference type="EC" id="5.4.99.28" evidence="3"/>
<dbReference type="GO" id="GO:0003723">
    <property type="term" value="F:RNA binding"/>
    <property type="evidence" value="ECO:0007669"/>
    <property type="project" value="InterPro"/>
</dbReference>
<dbReference type="AlphaFoldDB" id="A0A518G2Q6"/>
<dbReference type="InterPro" id="IPR006145">
    <property type="entry name" value="PsdUridine_synth_RsuA/RluA"/>
</dbReference>
<dbReference type="Proteomes" id="UP000318017">
    <property type="component" value="Chromosome"/>
</dbReference>
<sequence length="280" mass="31058">MNEPIQILHEESHFMLINKPAGLFSQAAPGVPSLETCLTSQIKQRDEHHGQPFIGLPHRLDRATSGIMLIARNQRSLARFGQQFQSRKVGKYYLAVVQGMLPVGVYEWEDYLRKIPNEPQAEVALATASGARQAKLTAQVIATTATQSLLLIHLSTGRMHQIRVQAASRGFPVLGDALYSNSATGEVLATDTSGRVTQLSQSTPAEEPSSTVTYPSAVPIGLHALRIEFRHPKTALQCCATAELPERWQAWAANFAEPLREVCQRSRRDERQAWKFPLEL</sequence>
<feature type="domain" description="Pseudouridine synthase RsuA/RluA-like" evidence="2">
    <location>
        <begin position="13"/>
        <end position="167"/>
    </location>
</feature>
<evidence type="ECO:0000313" key="3">
    <source>
        <dbReference type="EMBL" id="QDV22829.1"/>
    </source>
</evidence>
<protein>
    <submittedName>
        <fullName evidence="3">Ribosomal large subunit pseudouridine synthase A</fullName>
        <ecNumber evidence="3">5.4.99.28</ecNumber>
    </submittedName>
</protein>
<dbReference type="RefSeq" id="WP_145074977.1">
    <property type="nucleotide sequence ID" value="NZ_CP036298.1"/>
</dbReference>
<dbReference type="InterPro" id="IPR050188">
    <property type="entry name" value="RluA_PseudoU_synthase"/>
</dbReference>
<organism evidence="3 4">
    <name type="scientific">Aureliella helgolandensis</name>
    <dbReference type="NCBI Taxonomy" id="2527968"/>
    <lineage>
        <taxon>Bacteria</taxon>
        <taxon>Pseudomonadati</taxon>
        <taxon>Planctomycetota</taxon>
        <taxon>Planctomycetia</taxon>
        <taxon>Pirellulales</taxon>
        <taxon>Pirellulaceae</taxon>
        <taxon>Aureliella</taxon>
    </lineage>
</organism>
<dbReference type="SUPFAM" id="SSF55120">
    <property type="entry name" value="Pseudouridine synthase"/>
    <property type="match status" value="1"/>
</dbReference>
<dbReference type="GO" id="GO:0160151">
    <property type="term" value="F:tRNA pseudouridine(32) synthase activity"/>
    <property type="evidence" value="ECO:0007669"/>
    <property type="project" value="UniProtKB-EC"/>
</dbReference>
<dbReference type="InterPro" id="IPR020103">
    <property type="entry name" value="PsdUridine_synth_cat_dom_sf"/>
</dbReference>
<dbReference type="Gene3D" id="3.30.2350.10">
    <property type="entry name" value="Pseudouridine synthase"/>
    <property type="match status" value="1"/>
</dbReference>
<evidence type="ECO:0000259" key="2">
    <source>
        <dbReference type="Pfam" id="PF00849"/>
    </source>
</evidence>
<dbReference type="PANTHER" id="PTHR21600">
    <property type="entry name" value="MITOCHONDRIAL RNA PSEUDOURIDINE SYNTHASE"/>
    <property type="match status" value="1"/>
</dbReference>
<dbReference type="Pfam" id="PF00849">
    <property type="entry name" value="PseudoU_synth_2"/>
    <property type="match status" value="1"/>
</dbReference>
<keyword evidence="3" id="KW-0413">Isomerase</keyword>
<dbReference type="GO" id="GO:0000455">
    <property type="term" value="P:enzyme-directed rRNA pseudouridine synthesis"/>
    <property type="evidence" value="ECO:0007669"/>
    <property type="project" value="TreeGrafter"/>
</dbReference>
<gene>
    <name evidence="3" type="primary">rluA_1</name>
    <name evidence="3" type="ORF">Q31a_11210</name>
</gene>